<accession>A0A1S3YHB4</accession>
<gene>
    <name evidence="8" type="primary">LOC107776258</name>
</gene>
<dbReference type="SMR" id="A0A1S3YHB4"/>
<evidence type="ECO:0000259" key="6">
    <source>
        <dbReference type="PROSITE" id="PS51005"/>
    </source>
</evidence>
<comment type="subcellular location">
    <subcellularLocation>
        <location evidence="1">Nucleus</location>
    </subcellularLocation>
</comment>
<dbReference type="PaxDb" id="4097-A0A1S3YHB4"/>
<evidence type="ECO:0000256" key="4">
    <source>
        <dbReference type="ARBA" id="ARBA00023163"/>
    </source>
</evidence>
<dbReference type="InterPro" id="IPR036093">
    <property type="entry name" value="NAC_dom_sf"/>
</dbReference>
<dbReference type="AlphaFoldDB" id="A0A1S3YHB4"/>
<dbReference type="GO" id="GO:0006355">
    <property type="term" value="P:regulation of DNA-templated transcription"/>
    <property type="evidence" value="ECO:0007669"/>
    <property type="project" value="InterPro"/>
</dbReference>
<dbReference type="KEGG" id="nta:107776258"/>
<dbReference type="InterPro" id="IPR003441">
    <property type="entry name" value="NAC-dom"/>
</dbReference>
<dbReference type="GO" id="GO:0043565">
    <property type="term" value="F:sequence-specific DNA binding"/>
    <property type="evidence" value="ECO:0007669"/>
    <property type="project" value="UniProtKB-ARBA"/>
</dbReference>
<dbReference type="SUPFAM" id="SSF101941">
    <property type="entry name" value="NAC domain"/>
    <property type="match status" value="1"/>
</dbReference>
<feature type="domain" description="NAC" evidence="6">
    <location>
        <begin position="10"/>
        <end position="162"/>
    </location>
</feature>
<name>A0A1S3YHB4_TOBAC</name>
<keyword evidence="4" id="KW-0804">Transcription</keyword>
<proteinExistence type="predicted"/>
<keyword evidence="2" id="KW-0805">Transcription regulation</keyword>
<dbReference type="GO" id="GO:0005634">
    <property type="term" value="C:nucleus"/>
    <property type="evidence" value="ECO:0007669"/>
    <property type="project" value="UniProtKB-SubCell"/>
</dbReference>
<reference evidence="7" key="1">
    <citation type="journal article" date="2014" name="Nat. Commun.">
        <title>The tobacco genome sequence and its comparison with those of tomato and potato.</title>
        <authorList>
            <person name="Sierro N."/>
            <person name="Battey J.N."/>
            <person name="Ouadi S."/>
            <person name="Bakaher N."/>
            <person name="Bovet L."/>
            <person name="Willig A."/>
            <person name="Goepfert S."/>
            <person name="Peitsch M.C."/>
            <person name="Ivanov N.V."/>
        </authorList>
    </citation>
    <scope>NUCLEOTIDE SEQUENCE [LARGE SCALE GENOMIC DNA]</scope>
</reference>
<evidence type="ECO:0000256" key="1">
    <source>
        <dbReference type="ARBA" id="ARBA00004123"/>
    </source>
</evidence>
<dbReference type="STRING" id="4097.A0A1S3YHB4"/>
<protein>
    <submittedName>
        <fullName evidence="8">NAC domain-containing protein 2</fullName>
    </submittedName>
    <submittedName>
        <fullName evidence="8">NAC transcription factor 29</fullName>
    </submittedName>
</protein>
<keyword evidence="7" id="KW-1185">Reference proteome</keyword>
<evidence type="ECO:0000313" key="7">
    <source>
        <dbReference type="Proteomes" id="UP000790787"/>
    </source>
</evidence>
<evidence type="ECO:0000313" key="8">
    <source>
        <dbReference type="RefSeq" id="XP_016451619.1"/>
    </source>
</evidence>
<organism evidence="7 8">
    <name type="scientific">Nicotiana tabacum</name>
    <name type="common">Common tobacco</name>
    <dbReference type="NCBI Taxonomy" id="4097"/>
    <lineage>
        <taxon>Eukaryota</taxon>
        <taxon>Viridiplantae</taxon>
        <taxon>Streptophyta</taxon>
        <taxon>Embryophyta</taxon>
        <taxon>Tracheophyta</taxon>
        <taxon>Spermatophyta</taxon>
        <taxon>Magnoliopsida</taxon>
        <taxon>eudicotyledons</taxon>
        <taxon>Gunneridae</taxon>
        <taxon>Pentapetalae</taxon>
        <taxon>asterids</taxon>
        <taxon>lamiids</taxon>
        <taxon>Solanales</taxon>
        <taxon>Solanaceae</taxon>
        <taxon>Nicotianoideae</taxon>
        <taxon>Nicotianeae</taxon>
        <taxon>Nicotiana</taxon>
    </lineage>
</organism>
<dbReference type="PANTHER" id="PTHR31719">
    <property type="entry name" value="NAC TRANSCRIPTION FACTOR 56"/>
    <property type="match status" value="1"/>
</dbReference>
<evidence type="ECO:0000256" key="2">
    <source>
        <dbReference type="ARBA" id="ARBA00023015"/>
    </source>
</evidence>
<keyword evidence="5" id="KW-0539">Nucleus</keyword>
<dbReference type="FunFam" id="2.170.150.80:FF:000004">
    <property type="entry name" value="NAC transcription factor"/>
    <property type="match status" value="1"/>
</dbReference>
<evidence type="ECO:0000256" key="5">
    <source>
        <dbReference type="ARBA" id="ARBA00023242"/>
    </source>
</evidence>
<dbReference type="OrthoDB" id="1921961at2759"/>
<dbReference type="GO" id="GO:0010150">
    <property type="term" value="P:leaf senescence"/>
    <property type="evidence" value="ECO:0007669"/>
    <property type="project" value="UniProtKB-ARBA"/>
</dbReference>
<dbReference type="OMA" id="NAGHAQM"/>
<dbReference type="RefSeq" id="XP_016451619.1">
    <property type="nucleotide sequence ID" value="XM_016596133.1"/>
</dbReference>
<dbReference type="Gene3D" id="2.170.150.80">
    <property type="entry name" value="NAC domain"/>
    <property type="match status" value="1"/>
</dbReference>
<reference evidence="8" key="2">
    <citation type="submission" date="2025-08" db="UniProtKB">
        <authorList>
            <consortium name="RefSeq"/>
        </authorList>
    </citation>
    <scope>IDENTIFICATION</scope>
    <source>
        <tissue evidence="8">Leaf</tissue>
    </source>
</reference>
<keyword evidence="3" id="KW-0238">DNA-binding</keyword>
<dbReference type="Proteomes" id="UP000790787">
    <property type="component" value="Chromosome 16"/>
</dbReference>
<dbReference type="PANTHER" id="PTHR31719:SF244">
    <property type="entry name" value="NAC DOMAIN-CONTAINING PROTEIN 2"/>
    <property type="match status" value="1"/>
</dbReference>
<sequence>MVGKNNSEQLPPGFRFHPTDEELIMYYLRNQATSRPCPVSIIPEVDVYKFDPWELPEKAEFGEREWYFFTPRDRKYPNGVRPNRAAVSGYWKATGTDKAIYSGSKYVGIKKALVFYKGKPPKGIKTDWIMHEYRLSESRSQPIRPNGSMRLDDWVLCRIYKKKNLGKAMEMMKVEEETQQPEILSTNPVEIIATTGPQTLKLPRTCSLSHLLEIDYFGSISRLFDDNANNQNTMTNINIGNMHHPALEKFQLGELSHQYMTSTNVNGNTPIFVNPAFQYQ</sequence>
<dbReference type="RefSeq" id="XP_016451619.1">
    <property type="nucleotide sequence ID" value="XM_016596133.2"/>
</dbReference>
<dbReference type="Pfam" id="PF02365">
    <property type="entry name" value="NAM"/>
    <property type="match status" value="1"/>
</dbReference>
<dbReference type="GeneID" id="107776258"/>
<evidence type="ECO:0000256" key="3">
    <source>
        <dbReference type="ARBA" id="ARBA00023125"/>
    </source>
</evidence>
<dbReference type="PROSITE" id="PS51005">
    <property type="entry name" value="NAC"/>
    <property type="match status" value="1"/>
</dbReference>